<reference evidence="2 3" key="1">
    <citation type="journal article" date="2013" name="Extremophiles">
        <title>Genomic analysis of cold-active Colwelliaphage 9A and psychrophilic phage-host interactions.</title>
        <authorList>
            <person name="Colangelo-Lillis J.R."/>
            <person name="Deming J.W."/>
        </authorList>
    </citation>
    <scope>NUCLEOTIDE SEQUENCE [LARGE SCALE GENOMIC DNA]</scope>
    <source>
        <strain evidence="2">9A</strain>
    </source>
</reference>
<gene>
    <name evidence="2" type="ORF">COPG_00018</name>
</gene>
<keyword evidence="1" id="KW-1133">Transmembrane helix</keyword>
<feature type="transmembrane region" description="Helical" evidence="1">
    <location>
        <begin position="42"/>
        <end position="60"/>
    </location>
</feature>
<keyword evidence="1" id="KW-0472">Membrane</keyword>
<organism evidence="2 3">
    <name type="scientific">Colwellia phage 9A</name>
    <dbReference type="NCBI Taxonomy" id="765765"/>
    <lineage>
        <taxon>Viruses</taxon>
        <taxon>Duplodnaviria</taxon>
        <taxon>Heunggongvirae</taxon>
        <taxon>Uroviricota</taxon>
        <taxon>Caudoviricetes</taxon>
        <taxon>Franklinbayvirus</taxon>
        <taxon>Franklinbayvirus fv9A</taxon>
    </lineage>
</organism>
<evidence type="ECO:0000256" key="1">
    <source>
        <dbReference type="SAM" id="Phobius"/>
    </source>
</evidence>
<feature type="transmembrane region" description="Helical" evidence="1">
    <location>
        <begin position="6"/>
        <end position="30"/>
    </location>
</feature>
<protein>
    <submittedName>
        <fullName evidence="2">Uncharacterized protein</fullName>
    </submittedName>
</protein>
<sequence length="68" mass="7620">MEILINYLIIGMLIGLATVGGLLATCWICFSIKTLVRKSLNVSLFFALCLFDSVYIYPVAHDLILRLL</sequence>
<dbReference type="KEGG" id="vg:13165435"/>
<dbReference type="GeneID" id="13165435"/>
<evidence type="ECO:0000313" key="3">
    <source>
        <dbReference type="Proteomes" id="UP000005266"/>
    </source>
</evidence>
<accession>I3UM99</accession>
<proteinExistence type="predicted"/>
<keyword evidence="1" id="KW-0812">Transmembrane</keyword>
<dbReference type="Proteomes" id="UP000005266">
    <property type="component" value="Segment"/>
</dbReference>
<dbReference type="RefSeq" id="YP_006489204.1">
    <property type="nucleotide sequence ID" value="NC_018088.1"/>
</dbReference>
<keyword evidence="3" id="KW-1185">Reference proteome</keyword>
<name>I3UM99_9CAUD</name>
<dbReference type="EMBL" id="HQ317390">
    <property type="protein sequence ID" value="AFK66614.1"/>
    <property type="molecule type" value="Genomic_DNA"/>
</dbReference>
<evidence type="ECO:0000313" key="2">
    <source>
        <dbReference type="EMBL" id="AFK66614.1"/>
    </source>
</evidence>